<keyword evidence="4 5" id="KW-0472">Membrane</keyword>
<keyword evidence="2 5" id="KW-0812">Transmembrane</keyword>
<dbReference type="RefSeq" id="WP_211548895.1">
    <property type="nucleotide sequence ID" value="NZ_JAGTUF010000009.1"/>
</dbReference>
<evidence type="ECO:0000256" key="4">
    <source>
        <dbReference type="ARBA" id="ARBA00023136"/>
    </source>
</evidence>
<evidence type="ECO:0000313" key="7">
    <source>
        <dbReference type="Proteomes" id="UP000680714"/>
    </source>
</evidence>
<dbReference type="InterPro" id="IPR001898">
    <property type="entry name" value="SLC13A/DASS"/>
</dbReference>
<feature type="transmembrane region" description="Helical" evidence="5">
    <location>
        <begin position="289"/>
        <end position="307"/>
    </location>
</feature>
<accession>A0ABS5ICY9</accession>
<feature type="transmembrane region" description="Helical" evidence="5">
    <location>
        <begin position="150"/>
        <end position="166"/>
    </location>
</feature>
<proteinExistence type="predicted"/>
<feature type="transmembrane region" description="Helical" evidence="5">
    <location>
        <begin position="81"/>
        <end position="104"/>
    </location>
</feature>
<comment type="subcellular location">
    <subcellularLocation>
        <location evidence="1">Membrane</location>
        <topology evidence="1">Multi-pass membrane protein</topology>
    </subcellularLocation>
</comment>
<feature type="transmembrane region" description="Helical" evidence="5">
    <location>
        <begin position="361"/>
        <end position="385"/>
    </location>
</feature>
<dbReference type="InterPro" id="IPR051679">
    <property type="entry name" value="DASS-Related_Transporters"/>
</dbReference>
<evidence type="ECO:0000256" key="2">
    <source>
        <dbReference type="ARBA" id="ARBA00022692"/>
    </source>
</evidence>
<dbReference type="PANTHER" id="PTHR43652">
    <property type="entry name" value="BASIC AMINO ACID ANTIPORTER YFCC-RELATED"/>
    <property type="match status" value="1"/>
</dbReference>
<dbReference type="PANTHER" id="PTHR43652:SF2">
    <property type="entry name" value="BASIC AMINO ACID ANTIPORTER YFCC-RELATED"/>
    <property type="match status" value="1"/>
</dbReference>
<feature type="transmembrane region" description="Helical" evidence="5">
    <location>
        <begin position="172"/>
        <end position="192"/>
    </location>
</feature>
<feature type="transmembrane region" description="Helical" evidence="5">
    <location>
        <begin position="436"/>
        <end position="462"/>
    </location>
</feature>
<feature type="transmembrane region" description="Helical" evidence="5">
    <location>
        <begin position="52"/>
        <end position="74"/>
    </location>
</feature>
<name>A0ABS5ICY9_9PROT</name>
<gene>
    <name evidence="6" type="ORF">KEC16_11265</name>
</gene>
<feature type="transmembrane region" description="Helical" evidence="5">
    <location>
        <begin position="397"/>
        <end position="416"/>
    </location>
</feature>
<evidence type="ECO:0000256" key="1">
    <source>
        <dbReference type="ARBA" id="ARBA00004141"/>
    </source>
</evidence>
<evidence type="ECO:0000313" key="6">
    <source>
        <dbReference type="EMBL" id="MBR9972291.1"/>
    </source>
</evidence>
<keyword evidence="3 5" id="KW-1133">Transmembrane helix</keyword>
<dbReference type="Proteomes" id="UP000680714">
    <property type="component" value="Unassembled WGS sequence"/>
</dbReference>
<dbReference type="Pfam" id="PF00939">
    <property type="entry name" value="Na_sulph_symp"/>
    <property type="match status" value="1"/>
</dbReference>
<reference evidence="6 7" key="1">
    <citation type="submission" date="2021-04" db="EMBL/GenBank/DDBJ databases">
        <title>Magnetospirillum sulfuroxidans sp. nov., a facultative chemolithoautotrophic sulfur-oxidizing alphaproteobacterium isolated from freshwater sediment and proposals for Paramagetospirillum gen. nov., and Magnetospirillaceae fam. nov.</title>
        <authorList>
            <person name="Koziaeva V."/>
            <person name="Geelhoed J.S."/>
            <person name="Sorokin D.Y."/>
            <person name="Grouzdev D.S."/>
        </authorList>
    </citation>
    <scope>NUCLEOTIDE SEQUENCE [LARGE SCALE GENOMIC DNA]</scope>
    <source>
        <strain evidence="6 7">J10</strain>
    </source>
</reference>
<protein>
    <submittedName>
        <fullName evidence="6">Anion permease</fullName>
    </submittedName>
</protein>
<evidence type="ECO:0000256" key="3">
    <source>
        <dbReference type="ARBA" id="ARBA00022989"/>
    </source>
</evidence>
<evidence type="ECO:0000256" key="5">
    <source>
        <dbReference type="SAM" id="Phobius"/>
    </source>
</evidence>
<feature type="transmembrane region" description="Helical" evidence="5">
    <location>
        <begin position="319"/>
        <end position="341"/>
    </location>
</feature>
<comment type="caution">
    <text evidence="6">The sequence shown here is derived from an EMBL/GenBank/DDBJ whole genome shotgun (WGS) entry which is preliminary data.</text>
</comment>
<organism evidence="6 7">
    <name type="scientific">Magnetospirillum sulfuroxidans</name>
    <dbReference type="NCBI Taxonomy" id="611300"/>
    <lineage>
        <taxon>Bacteria</taxon>
        <taxon>Pseudomonadati</taxon>
        <taxon>Pseudomonadota</taxon>
        <taxon>Alphaproteobacteria</taxon>
        <taxon>Rhodospirillales</taxon>
        <taxon>Rhodospirillaceae</taxon>
        <taxon>Magnetospirillum</taxon>
    </lineage>
</organism>
<feature type="transmembrane region" description="Helical" evidence="5">
    <location>
        <begin position="124"/>
        <end position="143"/>
    </location>
</feature>
<keyword evidence="7" id="KW-1185">Reference proteome</keyword>
<sequence length="465" mass="47950">MVFSARSLPKIMGAGLLTAAAVAVLAQLAGMGAAGGGAAGWALPILLSAIGLWLGGFLPDHVTALGFFALLLLFKLAPPDVVLSGFTSSALWLVLAGLVLGLAMEETGLGKRLAALAHGLEGLSYAKLVAVVVLMGLAAIFFMPSATGRIIMFLGIVGPLAVHLGYQPGSRGYSGLMLAAAFGTFLPAFSVLPSNVPNMVLAGTLEKLTGQSLTFVDFFVLHFPVLGLGRALAVWGLVCLLYADKPGPIQGAGAATPGPMSRGERRLALILVVAVCLWVTDSWHHVSPAWVALAGAVLCLVPGLGMLGRDALRKVNLSLILHVGAVIGLGAVANKLGLGAWMAETILGWMPLSGQGGMHDWAVLVALPMLLGVLTTAPGVPAVLVPMADVLAARSGFSVVNTAMLQVPGLSTILLPHQVPPLMAAIPISGVPYHEFVRLCLLMAGISVVILLPLDALWWMVLGRM</sequence>
<dbReference type="EMBL" id="JAGTUF010000009">
    <property type="protein sequence ID" value="MBR9972291.1"/>
    <property type="molecule type" value="Genomic_DNA"/>
</dbReference>